<dbReference type="InterPro" id="IPR005594">
    <property type="entry name" value="YadA_C"/>
</dbReference>
<keyword evidence="5" id="KW-0732">Signal</keyword>
<evidence type="ECO:0000256" key="6">
    <source>
        <dbReference type="ARBA" id="ARBA00023136"/>
    </source>
</evidence>
<dbReference type="InterPro" id="IPR045584">
    <property type="entry name" value="Pilin-like"/>
</dbReference>
<evidence type="ECO:0000256" key="7">
    <source>
        <dbReference type="ARBA" id="ARBA00023237"/>
    </source>
</evidence>
<reference evidence="9 10" key="1">
    <citation type="submission" date="2019-09" db="EMBL/GenBank/DDBJ databases">
        <title>YIM 132180 draft genome.</title>
        <authorList>
            <person name="Zhang K."/>
        </authorList>
    </citation>
    <scope>NUCLEOTIDE SEQUENCE [LARGE SCALE GENOMIC DNA]</scope>
    <source>
        <strain evidence="9 10">YIM 132180</strain>
    </source>
</reference>
<evidence type="ECO:0000313" key="10">
    <source>
        <dbReference type="Proteomes" id="UP000432089"/>
    </source>
</evidence>
<evidence type="ECO:0000256" key="1">
    <source>
        <dbReference type="ARBA" id="ARBA00004241"/>
    </source>
</evidence>
<name>A0A7V7PPH5_9HYPH</name>
<feature type="domain" description="Trimeric autotransporter adhesin YadA-like C-terminal membrane anchor" evidence="8">
    <location>
        <begin position="272"/>
        <end position="332"/>
    </location>
</feature>
<dbReference type="SUPFAM" id="SSF54523">
    <property type="entry name" value="Pili subunits"/>
    <property type="match status" value="1"/>
</dbReference>
<dbReference type="Gene3D" id="1.20.5.340">
    <property type="match status" value="2"/>
</dbReference>
<keyword evidence="3" id="KW-1134">Transmembrane beta strand</keyword>
<keyword evidence="6" id="KW-0472">Membrane</keyword>
<evidence type="ECO:0000256" key="3">
    <source>
        <dbReference type="ARBA" id="ARBA00022452"/>
    </source>
</evidence>
<evidence type="ECO:0000256" key="2">
    <source>
        <dbReference type="ARBA" id="ARBA00004442"/>
    </source>
</evidence>
<evidence type="ECO:0000313" key="9">
    <source>
        <dbReference type="EMBL" id="KAB0679923.1"/>
    </source>
</evidence>
<dbReference type="Pfam" id="PF03895">
    <property type="entry name" value="YadA_anchor"/>
    <property type="match status" value="1"/>
</dbReference>
<dbReference type="RefSeq" id="WP_150969614.1">
    <property type="nucleotide sequence ID" value="NZ_VZDO01000007.1"/>
</dbReference>
<dbReference type="GO" id="GO:0009986">
    <property type="term" value="C:cell surface"/>
    <property type="evidence" value="ECO:0007669"/>
    <property type="project" value="UniProtKB-SubCell"/>
</dbReference>
<dbReference type="GO" id="GO:0009279">
    <property type="term" value="C:cell outer membrane"/>
    <property type="evidence" value="ECO:0007669"/>
    <property type="project" value="UniProtKB-SubCell"/>
</dbReference>
<proteinExistence type="predicted"/>
<comment type="caution">
    <text evidence="9">The sequence shown here is derived from an EMBL/GenBank/DDBJ whole genome shotgun (WGS) entry which is preliminary data.</text>
</comment>
<evidence type="ECO:0000259" key="8">
    <source>
        <dbReference type="Pfam" id="PF03895"/>
    </source>
</evidence>
<evidence type="ECO:0000256" key="5">
    <source>
        <dbReference type="ARBA" id="ARBA00022729"/>
    </source>
</evidence>
<accession>A0A7V7PPH5</accession>
<dbReference type="EMBL" id="VZDO01000007">
    <property type="protein sequence ID" value="KAB0679923.1"/>
    <property type="molecule type" value="Genomic_DNA"/>
</dbReference>
<comment type="subcellular location">
    <subcellularLocation>
        <location evidence="2">Cell outer membrane</location>
    </subcellularLocation>
    <subcellularLocation>
        <location evidence="1">Cell surface</location>
    </subcellularLocation>
</comment>
<gene>
    <name evidence="9" type="ORF">F6X38_10125</name>
</gene>
<organism evidence="9 10">
    <name type="scientific">Plantimonas leprariae</name>
    <dbReference type="NCBI Taxonomy" id="2615207"/>
    <lineage>
        <taxon>Bacteria</taxon>
        <taxon>Pseudomonadati</taxon>
        <taxon>Pseudomonadota</taxon>
        <taxon>Alphaproteobacteria</taxon>
        <taxon>Hyphomicrobiales</taxon>
        <taxon>Aurantimonadaceae</taxon>
        <taxon>Plantimonas</taxon>
    </lineage>
</organism>
<dbReference type="AlphaFoldDB" id="A0A7V7PPH5"/>
<keyword evidence="7" id="KW-0998">Cell outer membrane</keyword>
<keyword evidence="4" id="KW-0812">Transmembrane</keyword>
<dbReference type="Proteomes" id="UP000432089">
    <property type="component" value="Unassembled WGS sequence"/>
</dbReference>
<evidence type="ECO:0000256" key="4">
    <source>
        <dbReference type="ARBA" id="ARBA00022692"/>
    </source>
</evidence>
<sequence>MTILRGARRALPRALFPASGAALFLIGAGTFAADAQVVSLDLLNRLTTLEDSAKGTKSTLGLLDTKTAANGNLLSVHDGLLTGLKTDVGELRTGLTAVDTALDGVNAKLATNTTDLADLRVTVGDLSDLLGNLDVPDVIDVTGPVDVSSIVGSLNRQAVSVAANATGLANANVNIGVLQNNDAKQDLRLDDHDRRITQVTNVVAGQQLVLNDHERRITQNTSDIQRHEAAIGDLQSQMASGFAGIDDELRHQSRRIDKATEGVAMAMAMKSPAVPEDKNFAIFGSFGAFDGQTALAFAGGVRATEALQFDAGVAVGLDRGSVGGRAGATLAW</sequence>
<keyword evidence="10" id="KW-1185">Reference proteome</keyword>
<protein>
    <recommendedName>
        <fullName evidence="8">Trimeric autotransporter adhesin YadA-like C-terminal membrane anchor domain-containing protein</fullName>
    </recommendedName>
</protein>
<dbReference type="Gene3D" id="3.30.1300.30">
    <property type="entry name" value="GSPII I/J protein-like"/>
    <property type="match status" value="1"/>
</dbReference>